<sequence>MGDFQINPSPLPEENNDFNFSNLYLFHTHQGPNRNQLSVTSSDAATGLGEIAVNNWEIYDGVGQGATIVARAQGMHIYAGNWANVFSIVFEIQRFKGSTLQVMGISVDENGEFAIVGGTGQFAMATGVINKKLHQRTSDGTIIQLTIHGLSPVLKGWSPPPSPATKTKPFGGDGGVPQDITETPARLDSITVQSGVVIDAIAFSYLDQAGQKRTAGPWGGSGKYSKTIQLAPSEIVKGISGTVGFYRSYNVIASITFVTNVRTYGPFGLGDGTPFTIPIEDSNSVVGFFARSSTYLDAIGVYVKPQ</sequence>
<dbReference type="SUPFAM" id="SSF51101">
    <property type="entry name" value="Mannose-binding lectins"/>
    <property type="match status" value="1"/>
</dbReference>
<comment type="function">
    <text evidence="5">Dirigent proteins impart stereoselectivity on the phenoxy radical-coupling reaction, yielding optically active lignans from two molecules of coniferyl alcohol in the biosynthesis of lignans, flavonolignans, and alkaloids and thus plays a central role in plant secondary metabolism.</text>
</comment>
<organism evidence="7 8">
    <name type="scientific">Dichanthelium oligosanthes</name>
    <dbReference type="NCBI Taxonomy" id="888268"/>
    <lineage>
        <taxon>Eukaryota</taxon>
        <taxon>Viridiplantae</taxon>
        <taxon>Streptophyta</taxon>
        <taxon>Embryophyta</taxon>
        <taxon>Tracheophyta</taxon>
        <taxon>Spermatophyta</taxon>
        <taxon>Magnoliopsida</taxon>
        <taxon>Liliopsida</taxon>
        <taxon>Poales</taxon>
        <taxon>Poaceae</taxon>
        <taxon>PACMAD clade</taxon>
        <taxon>Panicoideae</taxon>
        <taxon>Panicodae</taxon>
        <taxon>Paniceae</taxon>
        <taxon>Dichantheliinae</taxon>
        <taxon>Dichanthelium</taxon>
    </lineage>
</organism>
<proteinExistence type="inferred from homology"/>
<dbReference type="Gene3D" id="2.40.480.10">
    <property type="entry name" value="Allene oxide cyclase-like"/>
    <property type="match status" value="1"/>
</dbReference>
<dbReference type="InterPro" id="IPR036404">
    <property type="entry name" value="Jacalin-like_lectin_dom_sf"/>
</dbReference>
<comment type="subunit">
    <text evidence="2 5">Homodimer.</text>
</comment>
<dbReference type="InterPro" id="IPR033734">
    <property type="entry name" value="Jacalin-like_lectin_dom_plant"/>
</dbReference>
<dbReference type="PROSITE" id="PS51752">
    <property type="entry name" value="JACALIN_LECTIN"/>
    <property type="match status" value="1"/>
</dbReference>
<comment type="caution">
    <text evidence="7">The sequence shown here is derived from an EMBL/GenBank/DDBJ whole genome shotgun (WGS) entry which is preliminary data.</text>
</comment>
<dbReference type="PANTHER" id="PTHR46506">
    <property type="entry name" value="OS05G0143600 PROTEIN"/>
    <property type="match status" value="1"/>
</dbReference>
<evidence type="ECO:0000313" key="8">
    <source>
        <dbReference type="Proteomes" id="UP000095767"/>
    </source>
</evidence>
<dbReference type="GO" id="GO:0009699">
    <property type="term" value="P:phenylpropanoid biosynthetic process"/>
    <property type="evidence" value="ECO:0007669"/>
    <property type="project" value="UniProtKB-ARBA"/>
</dbReference>
<keyword evidence="3 5" id="KW-0964">Secreted</keyword>
<dbReference type="InterPro" id="IPR044859">
    <property type="entry name" value="Allene_oxi_cyc_Dirigent"/>
</dbReference>
<evidence type="ECO:0000313" key="7">
    <source>
        <dbReference type="EMBL" id="OEL35569.1"/>
    </source>
</evidence>
<keyword evidence="8" id="KW-1185">Reference proteome</keyword>
<evidence type="ECO:0000256" key="1">
    <source>
        <dbReference type="ARBA" id="ARBA00010746"/>
    </source>
</evidence>
<dbReference type="SMART" id="SM00915">
    <property type="entry name" value="Jacalin"/>
    <property type="match status" value="1"/>
</dbReference>
<feature type="domain" description="Jacalin-type lectin" evidence="6">
    <location>
        <begin position="164"/>
        <end position="305"/>
    </location>
</feature>
<dbReference type="InterPro" id="IPR004265">
    <property type="entry name" value="Dirigent"/>
</dbReference>
<name>A0A1E5WDW8_9POAL</name>
<accession>A0A1E5WDW8</accession>
<comment type="similarity">
    <text evidence="1 5">Belongs to the plant dirigent protein family.</text>
</comment>
<evidence type="ECO:0000256" key="3">
    <source>
        <dbReference type="ARBA" id="ARBA00022525"/>
    </source>
</evidence>
<evidence type="ECO:0000256" key="4">
    <source>
        <dbReference type="ARBA" id="ARBA00022734"/>
    </source>
</evidence>
<dbReference type="Gene3D" id="2.100.10.30">
    <property type="entry name" value="Jacalin-like lectin domain"/>
    <property type="match status" value="1"/>
</dbReference>
<dbReference type="Pfam" id="PF03018">
    <property type="entry name" value="Dirigent"/>
    <property type="match status" value="1"/>
</dbReference>
<dbReference type="Proteomes" id="UP000095767">
    <property type="component" value="Unassembled WGS sequence"/>
</dbReference>
<keyword evidence="4" id="KW-0430">Lectin</keyword>
<dbReference type="OrthoDB" id="583353at2759"/>
<evidence type="ECO:0000259" key="6">
    <source>
        <dbReference type="PROSITE" id="PS51752"/>
    </source>
</evidence>
<evidence type="ECO:0000256" key="5">
    <source>
        <dbReference type="RuleBase" id="RU363099"/>
    </source>
</evidence>
<dbReference type="EMBL" id="LWDX02011736">
    <property type="protein sequence ID" value="OEL35569.1"/>
    <property type="molecule type" value="Genomic_DNA"/>
</dbReference>
<keyword evidence="5" id="KW-0052">Apoplast</keyword>
<dbReference type="Pfam" id="PF01419">
    <property type="entry name" value="Jacalin"/>
    <property type="match status" value="1"/>
</dbReference>
<evidence type="ECO:0000256" key="2">
    <source>
        <dbReference type="ARBA" id="ARBA00011738"/>
    </source>
</evidence>
<protein>
    <recommendedName>
        <fullName evidence="5">Dirigent protein</fullName>
    </recommendedName>
</protein>
<dbReference type="CDD" id="cd09612">
    <property type="entry name" value="Jacalin"/>
    <property type="match status" value="1"/>
</dbReference>
<dbReference type="InterPro" id="IPR001229">
    <property type="entry name" value="Jacalin-like_lectin_dom"/>
</dbReference>
<dbReference type="STRING" id="888268.A0A1E5WDW8"/>
<comment type="subcellular location">
    <subcellularLocation>
        <location evidence="5">Secreted</location>
        <location evidence="5">Extracellular space</location>
        <location evidence="5">Apoplast</location>
    </subcellularLocation>
</comment>
<reference evidence="7 8" key="1">
    <citation type="submission" date="2016-09" db="EMBL/GenBank/DDBJ databases">
        <title>The draft genome of Dichanthelium oligosanthes: A C3 panicoid grass species.</title>
        <authorList>
            <person name="Studer A.J."/>
            <person name="Schnable J.C."/>
            <person name="Brutnell T.P."/>
        </authorList>
    </citation>
    <scope>NUCLEOTIDE SEQUENCE [LARGE SCALE GENOMIC DNA]</scope>
    <source>
        <strain evidence="8">cv. Kellogg 1175</strain>
        <tissue evidence="7">Leaf</tissue>
    </source>
</reference>
<dbReference type="GO" id="GO:0030246">
    <property type="term" value="F:carbohydrate binding"/>
    <property type="evidence" value="ECO:0007669"/>
    <property type="project" value="UniProtKB-KW"/>
</dbReference>
<dbReference type="GO" id="GO:0048046">
    <property type="term" value="C:apoplast"/>
    <property type="evidence" value="ECO:0007669"/>
    <property type="project" value="UniProtKB-SubCell"/>
</dbReference>
<gene>
    <name evidence="7" type="ORF">BAE44_0003413</name>
</gene>
<dbReference type="AlphaFoldDB" id="A0A1E5WDW8"/>